<dbReference type="OrthoDB" id="5491608at2"/>
<dbReference type="EMBL" id="CP015756">
    <property type="protein sequence ID" value="APC38967.1"/>
    <property type="molecule type" value="Genomic_DNA"/>
</dbReference>
<proteinExistence type="predicted"/>
<evidence type="ECO:0000313" key="2">
    <source>
        <dbReference type="Proteomes" id="UP000182569"/>
    </source>
</evidence>
<gene>
    <name evidence="1" type="ORF">A7L45_02255</name>
</gene>
<keyword evidence="2" id="KW-1185">Reference proteome</keyword>
<dbReference type="STRING" id="1552.A7L45_02255"/>
<reference evidence="2" key="1">
    <citation type="journal article" date="2016" name="Front. Microbiol.">
        <title>Complete Genome Sequence of Clostridium estertheticum DSM 8809, a Microbe Identified in Spoiled Vacuum Packed Beef.</title>
        <authorList>
            <person name="Yu Z."/>
            <person name="Gunn L."/>
            <person name="Brennan E."/>
            <person name="Reid R."/>
            <person name="Wall P.G."/>
            <person name="Gaora O.P."/>
            <person name="Hurley D."/>
            <person name="Bolton D."/>
            <person name="Fanning S."/>
        </authorList>
    </citation>
    <scope>NUCLEOTIDE SEQUENCE [LARGE SCALE GENOMIC DNA]</scope>
    <source>
        <strain evidence="2">DSM 8809</strain>
    </source>
</reference>
<dbReference type="SUPFAM" id="SSF159245">
    <property type="entry name" value="AttH-like"/>
    <property type="match status" value="1"/>
</dbReference>
<name>A0A1J0GCB8_9CLOT</name>
<dbReference type="KEGG" id="ceu:A7L45_02255"/>
<dbReference type="Proteomes" id="UP000182569">
    <property type="component" value="Chromosome"/>
</dbReference>
<dbReference type="Gene3D" id="2.40.370.10">
    <property type="entry name" value="AttH-like domain"/>
    <property type="match status" value="1"/>
</dbReference>
<protein>
    <recommendedName>
        <fullName evidence="3">AttH domain-containing protein</fullName>
    </recommendedName>
</protein>
<dbReference type="InterPro" id="IPR023374">
    <property type="entry name" value="AttH-like_dom_sf"/>
</dbReference>
<sequence length="365" mass="42481">MSEKAILGKSISYYQRLGINKEVEAWEDGMRSTGGRGTYEWWYFDAEYLDGTKVVVIFYTKNGFDVRGLANPTASLEITFPNGKKILKRISEGKGQKIRASREVCDLLICQSSIKYSKGNYLIHFIDGDVEYTCTMKPKLPMWRPGTGHWYYGEKQEYYFAWIVAQPSADISATLKIKGEKFELNGYGYHDHNWGNIHMRKIMNHWYWCRANIGPYTIIACDIITEKKYDYTRLPVMMIAKDGIILDDNEEKTVIKRLNTKYHPITKKFIDNNLMFIHQVHNEIKYQVEFKREDDILAFNMLDRLGIAPIRNFIAKALGVNPTYIRCIGEVKLTVEKNGNIEVFQKEGLWEQMFFGSNKDAIIEN</sequence>
<evidence type="ECO:0000313" key="1">
    <source>
        <dbReference type="EMBL" id="APC38967.1"/>
    </source>
</evidence>
<accession>A0A1J0GCB8</accession>
<dbReference type="RefSeq" id="WP_071611266.1">
    <property type="nucleotide sequence ID" value="NZ_CP015756.1"/>
</dbReference>
<organism evidence="1 2">
    <name type="scientific">Clostridium estertheticum subsp. estertheticum</name>
    <dbReference type="NCBI Taxonomy" id="1552"/>
    <lineage>
        <taxon>Bacteria</taxon>
        <taxon>Bacillati</taxon>
        <taxon>Bacillota</taxon>
        <taxon>Clostridia</taxon>
        <taxon>Eubacteriales</taxon>
        <taxon>Clostridiaceae</taxon>
        <taxon>Clostridium</taxon>
    </lineage>
</organism>
<dbReference type="AlphaFoldDB" id="A0A1J0GCB8"/>
<evidence type="ECO:0008006" key="3">
    <source>
        <dbReference type="Google" id="ProtNLM"/>
    </source>
</evidence>